<protein>
    <recommendedName>
        <fullName evidence="11 12">Aminodeoxychorismate lyase</fullName>
        <ecNumber evidence="8 12">4.1.3.38</ecNumber>
    </recommendedName>
</protein>
<dbReference type="EMBL" id="CP071504">
    <property type="protein sequence ID" value="QSX28626.1"/>
    <property type="molecule type" value="Genomic_DNA"/>
</dbReference>
<evidence type="ECO:0000256" key="8">
    <source>
        <dbReference type="ARBA" id="ARBA00035676"/>
    </source>
</evidence>
<comment type="subunit">
    <text evidence="3">Homodimer.</text>
</comment>
<accession>A0A974XHR5</accession>
<comment type="similarity">
    <text evidence="2 13">Belongs to the class-IV pyridoxal-phosphate-dependent aminotransferase family.</text>
</comment>
<dbReference type="CDD" id="cd01559">
    <property type="entry name" value="ADCL_like"/>
    <property type="match status" value="1"/>
</dbReference>
<dbReference type="NCBIfam" id="NF004761">
    <property type="entry name" value="PRK06092.1"/>
    <property type="match status" value="1"/>
</dbReference>
<dbReference type="GO" id="GO:0030170">
    <property type="term" value="F:pyridoxal phosphate binding"/>
    <property type="evidence" value="ECO:0007669"/>
    <property type="project" value="InterPro"/>
</dbReference>
<evidence type="ECO:0000256" key="5">
    <source>
        <dbReference type="ARBA" id="ARBA00022909"/>
    </source>
</evidence>
<dbReference type="GO" id="GO:0046656">
    <property type="term" value="P:folic acid biosynthetic process"/>
    <property type="evidence" value="ECO:0007669"/>
    <property type="project" value="UniProtKB-KW"/>
</dbReference>
<evidence type="ECO:0000313" key="15">
    <source>
        <dbReference type="EMBL" id="QSX28626.1"/>
    </source>
</evidence>
<dbReference type="EC" id="4.1.3.38" evidence="8 12"/>
<dbReference type="RefSeq" id="WP_207324018.1">
    <property type="nucleotide sequence ID" value="NZ_CP071504.1"/>
</dbReference>
<evidence type="ECO:0000256" key="13">
    <source>
        <dbReference type="RuleBase" id="RU004106"/>
    </source>
</evidence>
<dbReference type="FunFam" id="3.20.10.10:FF:000002">
    <property type="entry name" value="D-alanine aminotransferase"/>
    <property type="match status" value="1"/>
</dbReference>
<dbReference type="InterPro" id="IPR018300">
    <property type="entry name" value="Aminotrans_IV_CS"/>
</dbReference>
<evidence type="ECO:0000313" key="16">
    <source>
        <dbReference type="Proteomes" id="UP000663281"/>
    </source>
</evidence>
<dbReference type="Pfam" id="PF01063">
    <property type="entry name" value="Aminotran_4"/>
    <property type="match status" value="1"/>
</dbReference>
<dbReference type="InterPro" id="IPR043131">
    <property type="entry name" value="BCAT-like_N"/>
</dbReference>
<comment type="catalytic activity">
    <reaction evidence="9">
        <text>4-amino-4-deoxychorismate = 4-aminobenzoate + pyruvate + H(+)</text>
        <dbReference type="Rhea" id="RHEA:16201"/>
        <dbReference type="ChEBI" id="CHEBI:15361"/>
        <dbReference type="ChEBI" id="CHEBI:15378"/>
        <dbReference type="ChEBI" id="CHEBI:17836"/>
        <dbReference type="ChEBI" id="CHEBI:58406"/>
        <dbReference type="EC" id="4.1.3.38"/>
    </reaction>
</comment>
<dbReference type="PANTHER" id="PTHR42743:SF2">
    <property type="entry name" value="AMINODEOXYCHORISMATE LYASE"/>
    <property type="match status" value="1"/>
</dbReference>
<evidence type="ECO:0000256" key="14">
    <source>
        <dbReference type="RuleBase" id="RU004516"/>
    </source>
</evidence>
<dbReference type="GO" id="GO:0005829">
    <property type="term" value="C:cytosol"/>
    <property type="evidence" value="ECO:0007669"/>
    <property type="project" value="TreeGrafter"/>
</dbReference>
<gene>
    <name evidence="15" type="primary">pabC</name>
    <name evidence="15" type="ORF">JYB88_10015</name>
</gene>
<evidence type="ECO:0000256" key="4">
    <source>
        <dbReference type="ARBA" id="ARBA00022898"/>
    </source>
</evidence>
<dbReference type="InterPro" id="IPR001544">
    <property type="entry name" value="Aminotrans_IV"/>
</dbReference>
<proteinExistence type="inferred from homology"/>
<dbReference type="Gene3D" id="3.30.470.10">
    <property type="match status" value="1"/>
</dbReference>
<dbReference type="PROSITE" id="PS00770">
    <property type="entry name" value="AA_TRANSFER_CLASS_4"/>
    <property type="match status" value="1"/>
</dbReference>
<name>A0A974XHR5_9GAMM</name>
<evidence type="ECO:0000256" key="11">
    <source>
        <dbReference type="ARBA" id="ARBA00069174"/>
    </source>
</evidence>
<dbReference type="InterPro" id="IPR036038">
    <property type="entry name" value="Aminotransferase-like"/>
</dbReference>
<dbReference type="PANTHER" id="PTHR42743">
    <property type="entry name" value="AMINO-ACID AMINOTRANSFERASE"/>
    <property type="match status" value="1"/>
</dbReference>
<keyword evidence="6 15" id="KW-0456">Lyase</keyword>
<dbReference type="Gene3D" id="3.20.10.10">
    <property type="entry name" value="D-amino Acid Aminotransferase, subunit A, domain 2"/>
    <property type="match status" value="1"/>
</dbReference>
<dbReference type="InterPro" id="IPR017824">
    <property type="entry name" value="Aminodeoxychorismate_lyase_IV"/>
</dbReference>
<evidence type="ECO:0000256" key="10">
    <source>
        <dbReference type="ARBA" id="ARBA00054027"/>
    </source>
</evidence>
<dbReference type="GO" id="GO:0008696">
    <property type="term" value="F:4-amino-4-deoxychorismate lyase activity"/>
    <property type="evidence" value="ECO:0007669"/>
    <property type="project" value="UniProtKB-UniRule"/>
</dbReference>
<sequence length="271" mass="29940">MAVWVNGVQTDQISALDRGLAYGDGLFATMRVSGFGTILMLEHHLLRLSQGAARIGIKWSPSDMLQAQLQHLATLHPGQCLKLVLTRGCGGRGYQPPQEAKASEIISFSPVPAHYPRWQQQGVALASSEVRLGRQPLLAGIKHLNRLEQVLIRSQALPEWAQDWLVRDSDGLIIETSMANLFFVTSEEVLTPAITRAGVAGVTREQVIKALLALGYRVRCCDLDDSVLAQSSHVFLCNSLLGPVNVLRIDQYSYPPFEHTDSMRHMMDMSL</sequence>
<dbReference type="KEGG" id="scyp:JYB88_10015"/>
<dbReference type="GO" id="GO:0008153">
    <property type="term" value="P:4-aminobenzoate biosynthetic process"/>
    <property type="evidence" value="ECO:0007669"/>
    <property type="project" value="UniProtKB-UniRule"/>
</dbReference>
<keyword evidence="16" id="KW-1185">Reference proteome</keyword>
<evidence type="ECO:0000256" key="6">
    <source>
        <dbReference type="ARBA" id="ARBA00023239"/>
    </source>
</evidence>
<evidence type="ECO:0000256" key="12">
    <source>
        <dbReference type="NCBIfam" id="TIGR03461"/>
    </source>
</evidence>
<dbReference type="InterPro" id="IPR043132">
    <property type="entry name" value="BCAT-like_C"/>
</dbReference>
<keyword evidence="5" id="KW-0289">Folate biosynthesis</keyword>
<dbReference type="SUPFAM" id="SSF56752">
    <property type="entry name" value="D-aminoacid aminotransferase-like PLP-dependent enzymes"/>
    <property type="match status" value="1"/>
</dbReference>
<evidence type="ECO:0000256" key="7">
    <source>
        <dbReference type="ARBA" id="ARBA00035633"/>
    </source>
</evidence>
<comment type="pathway">
    <text evidence="7">Cofactor biosynthesis; tetrahydrofolate biosynthesis; 4-aminobenzoate from chorismate: step 2/2.</text>
</comment>
<reference evidence="15 16" key="1">
    <citation type="submission" date="2021-03" db="EMBL/GenBank/DDBJ databases">
        <title>Novel species identification of genus Shewanella.</title>
        <authorList>
            <person name="Liu G."/>
            <person name="Zhang Q."/>
        </authorList>
    </citation>
    <scope>NUCLEOTIDE SEQUENCE [LARGE SCALE GENOMIC DNA]</scope>
    <source>
        <strain evidence="15 16">FJAT-53726</strain>
    </source>
</reference>
<organism evidence="15 16">
    <name type="scientific">Shewanella cyperi</name>
    <dbReference type="NCBI Taxonomy" id="2814292"/>
    <lineage>
        <taxon>Bacteria</taxon>
        <taxon>Pseudomonadati</taxon>
        <taxon>Pseudomonadota</taxon>
        <taxon>Gammaproteobacteria</taxon>
        <taxon>Alteromonadales</taxon>
        <taxon>Shewanellaceae</taxon>
        <taxon>Shewanella</taxon>
    </lineage>
</organism>
<dbReference type="AlphaFoldDB" id="A0A974XHR5"/>
<evidence type="ECO:0000256" key="2">
    <source>
        <dbReference type="ARBA" id="ARBA00009320"/>
    </source>
</evidence>
<comment type="cofactor">
    <cofactor evidence="1 14">
        <name>pyridoxal 5'-phosphate</name>
        <dbReference type="ChEBI" id="CHEBI:597326"/>
    </cofactor>
</comment>
<dbReference type="Proteomes" id="UP000663281">
    <property type="component" value="Chromosome"/>
</dbReference>
<comment type="function">
    <text evidence="10">Involved in the biosynthesis of p-aminobenzoate (PABA), a precursor of tetrahydrofolate. Converts 4-amino-4-deoxychorismate into 4-aminobenzoate (PABA) and pyruvate.</text>
</comment>
<evidence type="ECO:0000256" key="9">
    <source>
        <dbReference type="ARBA" id="ARBA00049529"/>
    </source>
</evidence>
<dbReference type="NCBIfam" id="TIGR03461">
    <property type="entry name" value="pabC_Proteo"/>
    <property type="match status" value="1"/>
</dbReference>
<evidence type="ECO:0000256" key="3">
    <source>
        <dbReference type="ARBA" id="ARBA00011738"/>
    </source>
</evidence>
<dbReference type="InterPro" id="IPR050571">
    <property type="entry name" value="Class-IV_PLP-Dep_Aminotrnsfr"/>
</dbReference>
<evidence type="ECO:0000256" key="1">
    <source>
        <dbReference type="ARBA" id="ARBA00001933"/>
    </source>
</evidence>
<keyword evidence="4 14" id="KW-0663">Pyridoxal phosphate</keyword>